<evidence type="ECO:0000256" key="7">
    <source>
        <dbReference type="ARBA" id="ARBA00048366"/>
    </source>
</evidence>
<dbReference type="OMA" id="LQKNMVW"/>
<evidence type="ECO:0000256" key="2">
    <source>
        <dbReference type="ARBA" id="ARBA00007663"/>
    </source>
</evidence>
<dbReference type="GO" id="GO:0005737">
    <property type="term" value="C:cytoplasm"/>
    <property type="evidence" value="ECO:0007669"/>
    <property type="project" value="UniProtKB-SubCell"/>
</dbReference>
<evidence type="ECO:0000313" key="10">
    <source>
        <dbReference type="Proteomes" id="UP000032141"/>
    </source>
</evidence>
<evidence type="ECO:0000256" key="6">
    <source>
        <dbReference type="ARBA" id="ARBA00022679"/>
    </source>
</evidence>
<dbReference type="PANTHER" id="PTHR17490">
    <property type="entry name" value="SUA5"/>
    <property type="match status" value="1"/>
</dbReference>
<dbReference type="GO" id="GO:0006450">
    <property type="term" value="P:regulation of translational fidelity"/>
    <property type="evidence" value="ECO:0007669"/>
    <property type="project" value="TreeGrafter"/>
</dbReference>
<comment type="similarity">
    <text evidence="2">Belongs to the SUA5 family.</text>
</comment>
<name>A0A0D3B2F1_BRAOL</name>
<keyword evidence="10" id="KW-1185">Reference proteome</keyword>
<organism evidence="9 10">
    <name type="scientific">Brassica oleracea var. oleracea</name>
    <dbReference type="NCBI Taxonomy" id="109376"/>
    <lineage>
        <taxon>Eukaryota</taxon>
        <taxon>Viridiplantae</taxon>
        <taxon>Streptophyta</taxon>
        <taxon>Embryophyta</taxon>
        <taxon>Tracheophyta</taxon>
        <taxon>Spermatophyta</taxon>
        <taxon>Magnoliopsida</taxon>
        <taxon>eudicotyledons</taxon>
        <taxon>Gunneridae</taxon>
        <taxon>Pentapetalae</taxon>
        <taxon>rosids</taxon>
        <taxon>malvids</taxon>
        <taxon>Brassicales</taxon>
        <taxon>Brassicaceae</taxon>
        <taxon>Brassiceae</taxon>
        <taxon>Brassica</taxon>
    </lineage>
</organism>
<accession>A0A0D3B2F1</accession>
<evidence type="ECO:0000256" key="5">
    <source>
        <dbReference type="ARBA" id="ARBA00022490"/>
    </source>
</evidence>
<feature type="domain" description="YrdC-like" evidence="8">
    <location>
        <begin position="77"/>
        <end position="114"/>
    </location>
</feature>
<evidence type="ECO:0000256" key="3">
    <source>
        <dbReference type="ARBA" id="ARBA00012584"/>
    </source>
</evidence>
<dbReference type="GO" id="GO:0000049">
    <property type="term" value="F:tRNA binding"/>
    <property type="evidence" value="ECO:0007669"/>
    <property type="project" value="TreeGrafter"/>
</dbReference>
<dbReference type="STRING" id="109376.A0A0D3B2F1"/>
<dbReference type="InterPro" id="IPR006070">
    <property type="entry name" value="Sua5-like_dom"/>
</dbReference>
<evidence type="ECO:0000313" key="9">
    <source>
        <dbReference type="EnsemblPlants" id="Bo3g017310.1"/>
    </source>
</evidence>
<keyword evidence="5" id="KW-0963">Cytoplasm</keyword>
<dbReference type="eggNOG" id="KOG3051">
    <property type="taxonomic scope" value="Eukaryota"/>
</dbReference>
<dbReference type="PANTHER" id="PTHR17490:SF10">
    <property type="entry name" value="THREONYLCARBAMOYL-AMP SYNTHASE"/>
    <property type="match status" value="1"/>
</dbReference>
<dbReference type="HOGENOM" id="CLU_137578_0_0_1"/>
<dbReference type="Proteomes" id="UP000032141">
    <property type="component" value="Chromosome C3"/>
</dbReference>
<comment type="catalytic activity">
    <reaction evidence="7">
        <text>L-threonine + hydrogencarbonate + ATP = L-threonylcarbamoyladenylate + diphosphate + H2O</text>
        <dbReference type="Rhea" id="RHEA:36407"/>
        <dbReference type="ChEBI" id="CHEBI:15377"/>
        <dbReference type="ChEBI" id="CHEBI:17544"/>
        <dbReference type="ChEBI" id="CHEBI:30616"/>
        <dbReference type="ChEBI" id="CHEBI:33019"/>
        <dbReference type="ChEBI" id="CHEBI:57926"/>
        <dbReference type="ChEBI" id="CHEBI:73682"/>
        <dbReference type="EC" id="2.7.7.87"/>
    </reaction>
</comment>
<dbReference type="InterPro" id="IPR017945">
    <property type="entry name" value="DHBP_synth_RibB-like_a/b_dom"/>
</dbReference>
<evidence type="ECO:0000256" key="1">
    <source>
        <dbReference type="ARBA" id="ARBA00004496"/>
    </source>
</evidence>
<protein>
    <recommendedName>
        <fullName evidence="4">Threonylcarbamoyl-AMP synthase</fullName>
        <ecNumber evidence="3">2.7.7.87</ecNumber>
    </recommendedName>
</protein>
<dbReference type="SUPFAM" id="SSF55821">
    <property type="entry name" value="YrdC/RibB"/>
    <property type="match status" value="1"/>
</dbReference>
<dbReference type="GO" id="GO:0061710">
    <property type="term" value="F:L-threonylcarbamoyladenylate synthase"/>
    <property type="evidence" value="ECO:0007669"/>
    <property type="project" value="UniProtKB-EC"/>
</dbReference>
<reference evidence="9 10" key="1">
    <citation type="journal article" date="2014" name="Genome Biol.">
        <title>Transcriptome and methylome profiling reveals relics of genome dominance in the mesopolyploid Brassica oleracea.</title>
        <authorList>
            <person name="Parkin I.A."/>
            <person name="Koh C."/>
            <person name="Tang H."/>
            <person name="Robinson S.J."/>
            <person name="Kagale S."/>
            <person name="Clarke W.E."/>
            <person name="Town C.D."/>
            <person name="Nixon J."/>
            <person name="Krishnakumar V."/>
            <person name="Bidwell S.L."/>
            <person name="Denoeud F."/>
            <person name="Belcram H."/>
            <person name="Links M.G."/>
            <person name="Just J."/>
            <person name="Clarke C."/>
            <person name="Bender T."/>
            <person name="Huebert T."/>
            <person name="Mason A.S."/>
            <person name="Pires J.C."/>
            <person name="Barker G."/>
            <person name="Moore J."/>
            <person name="Walley P.G."/>
            <person name="Manoli S."/>
            <person name="Batley J."/>
            <person name="Edwards D."/>
            <person name="Nelson M.N."/>
            <person name="Wang X."/>
            <person name="Paterson A.H."/>
            <person name="King G."/>
            <person name="Bancroft I."/>
            <person name="Chalhoub B."/>
            <person name="Sharpe A.G."/>
        </authorList>
    </citation>
    <scope>NUCLEOTIDE SEQUENCE</scope>
    <source>
        <strain evidence="9 10">cv. TO1000</strain>
    </source>
</reference>
<dbReference type="Pfam" id="PF01300">
    <property type="entry name" value="Sua5_yciO_yrdC"/>
    <property type="match status" value="1"/>
</dbReference>
<dbReference type="EC" id="2.7.7.87" evidence="3"/>
<dbReference type="InterPro" id="IPR050156">
    <property type="entry name" value="TC-AMP_synthase_SUA5"/>
</dbReference>
<dbReference type="EnsemblPlants" id="Bo3g017310.1">
    <property type="protein sequence ID" value="Bo3g017310.1"/>
    <property type="gene ID" value="Bo3g017310"/>
</dbReference>
<evidence type="ECO:0000256" key="4">
    <source>
        <dbReference type="ARBA" id="ARBA00015492"/>
    </source>
</evidence>
<evidence type="ECO:0000259" key="8">
    <source>
        <dbReference type="Pfam" id="PF01300"/>
    </source>
</evidence>
<proteinExistence type="inferred from homology"/>
<dbReference type="AlphaFoldDB" id="A0A0D3B2F1"/>
<keyword evidence="6" id="KW-0808">Transferase</keyword>
<dbReference type="Gramene" id="Bo3g017310.1">
    <property type="protein sequence ID" value="Bo3g017310.1"/>
    <property type="gene ID" value="Bo3g017310"/>
</dbReference>
<dbReference type="Gene3D" id="3.90.870.10">
    <property type="entry name" value="DHBP synthase"/>
    <property type="match status" value="1"/>
</dbReference>
<comment type="subcellular location">
    <subcellularLocation>
        <location evidence="1">Cytoplasm</location>
    </subcellularLocation>
</comment>
<dbReference type="GO" id="GO:0003725">
    <property type="term" value="F:double-stranded RNA binding"/>
    <property type="evidence" value="ECO:0007669"/>
    <property type="project" value="InterPro"/>
</dbReference>
<sequence>MNFSTRLAEKLPGAAFSYLATRLRLGLQKNMVWSLQRAEPCVVHPATEAYAQEAIIAIKSEKVIAGANRHSLWICLSLEAVNRIYEIKGRKLTSPLAICVGDVSDIKRVATTNHLPHGLLHSKGRAGSTIVDLSKVGKYKVIVRPGSAKQETLAILEKYLLEEE</sequence>
<reference evidence="9" key="2">
    <citation type="submission" date="2015-03" db="UniProtKB">
        <authorList>
            <consortium name="EnsemblPlants"/>
        </authorList>
    </citation>
    <scope>IDENTIFICATION</scope>
</reference>